<dbReference type="SUPFAM" id="SSF53254">
    <property type="entry name" value="Phosphoglycerate mutase-like"/>
    <property type="match status" value="1"/>
</dbReference>
<accession>A0A814GR55</accession>
<evidence type="ECO:0008006" key="3">
    <source>
        <dbReference type="Google" id="ProtNLM"/>
    </source>
</evidence>
<dbReference type="InterPro" id="IPR029033">
    <property type="entry name" value="His_PPase_superfam"/>
</dbReference>
<organism evidence="1 2">
    <name type="scientific">Adineta steineri</name>
    <dbReference type="NCBI Taxonomy" id="433720"/>
    <lineage>
        <taxon>Eukaryota</taxon>
        <taxon>Metazoa</taxon>
        <taxon>Spiralia</taxon>
        <taxon>Gnathifera</taxon>
        <taxon>Rotifera</taxon>
        <taxon>Eurotatoria</taxon>
        <taxon>Bdelloidea</taxon>
        <taxon>Adinetida</taxon>
        <taxon>Adinetidae</taxon>
        <taxon>Adineta</taxon>
    </lineage>
</organism>
<dbReference type="CDD" id="cd07067">
    <property type="entry name" value="HP_PGM_like"/>
    <property type="match status" value="1"/>
</dbReference>
<gene>
    <name evidence="1" type="ORF">QVE165_LOCUS14853</name>
</gene>
<reference evidence="1" key="1">
    <citation type="submission" date="2021-02" db="EMBL/GenBank/DDBJ databases">
        <authorList>
            <person name="Nowell W R."/>
        </authorList>
    </citation>
    <scope>NUCLEOTIDE SEQUENCE</scope>
</reference>
<dbReference type="GO" id="GO:0005737">
    <property type="term" value="C:cytoplasm"/>
    <property type="evidence" value="ECO:0007669"/>
    <property type="project" value="TreeGrafter"/>
</dbReference>
<dbReference type="Gene3D" id="3.40.50.1240">
    <property type="entry name" value="Phosphoglycerate mutase-like"/>
    <property type="match status" value="1"/>
</dbReference>
<sequence length="310" mass="36157">MNSETDDLTSSVSNASDNYQFKHIPMKYFPPFLKKIDEKGKTEKSIHLPFTQLNLLNGHTYGEFVQEFTQLPQSIAERQIKTFYFVRHAQGIHNEAESKFGTDHWESVEAKSEQYFDATLTDFGRNQTKLLFDSITKMQQSTPTLKFDLLIVSPLSRAIQTAQIAFQPLFDNPNFPIYSHEMIRETIGRHYCDKRRSITELKQLYPRINFSEPGAFNSDSDILWNANERETQEQIQLRAIKFLNWCFDRFVDEKHILVTAHCEIISTCARILGANDSMQEEIIGNKDKYEFKIANCEFLPIVAVRYKNRL</sequence>
<dbReference type="InterPro" id="IPR013078">
    <property type="entry name" value="His_Pase_superF_clade-1"/>
</dbReference>
<evidence type="ECO:0000313" key="1">
    <source>
        <dbReference type="EMBL" id="CAF0999588.1"/>
    </source>
</evidence>
<dbReference type="OrthoDB" id="9973247at2759"/>
<dbReference type="Proteomes" id="UP000663832">
    <property type="component" value="Unassembled WGS sequence"/>
</dbReference>
<protein>
    <recommendedName>
        <fullName evidence="3">Phosphoglycerate mutase-like protein</fullName>
    </recommendedName>
</protein>
<dbReference type="EMBL" id="CAJNOM010000079">
    <property type="protein sequence ID" value="CAF0999588.1"/>
    <property type="molecule type" value="Genomic_DNA"/>
</dbReference>
<dbReference type="AlphaFoldDB" id="A0A814GR55"/>
<keyword evidence="2" id="KW-1185">Reference proteome</keyword>
<dbReference type="PANTHER" id="PTHR48100:SF1">
    <property type="entry name" value="HISTIDINE PHOSPHATASE FAMILY PROTEIN-RELATED"/>
    <property type="match status" value="1"/>
</dbReference>
<dbReference type="InterPro" id="IPR050275">
    <property type="entry name" value="PGM_Phosphatase"/>
</dbReference>
<proteinExistence type="predicted"/>
<comment type="caution">
    <text evidence="1">The sequence shown here is derived from an EMBL/GenBank/DDBJ whole genome shotgun (WGS) entry which is preliminary data.</text>
</comment>
<dbReference type="Pfam" id="PF00300">
    <property type="entry name" value="His_Phos_1"/>
    <property type="match status" value="1"/>
</dbReference>
<name>A0A814GR55_9BILA</name>
<dbReference type="GO" id="GO:0016791">
    <property type="term" value="F:phosphatase activity"/>
    <property type="evidence" value="ECO:0007669"/>
    <property type="project" value="TreeGrafter"/>
</dbReference>
<dbReference type="PANTHER" id="PTHR48100">
    <property type="entry name" value="BROAD-SPECIFICITY PHOSPHATASE YOR283W-RELATED"/>
    <property type="match status" value="1"/>
</dbReference>
<evidence type="ECO:0000313" key="2">
    <source>
        <dbReference type="Proteomes" id="UP000663832"/>
    </source>
</evidence>